<gene>
    <name evidence="3" type="ORF">DPMN_117766</name>
</gene>
<dbReference type="SMART" id="SM00494">
    <property type="entry name" value="ChtBD2"/>
    <property type="match status" value="2"/>
</dbReference>
<keyword evidence="4" id="KW-1185">Reference proteome</keyword>
<name>A0A9D4GIZ5_DREPO</name>
<dbReference type="AlphaFoldDB" id="A0A9D4GIZ5"/>
<proteinExistence type="predicted"/>
<feature type="chain" id="PRO_5039313782" description="Chitin-binding type-2 domain-containing protein" evidence="1">
    <location>
        <begin position="24"/>
        <end position="241"/>
    </location>
</feature>
<feature type="domain" description="Chitin-binding type-2" evidence="2">
    <location>
        <begin position="24"/>
        <end position="90"/>
    </location>
</feature>
<evidence type="ECO:0000259" key="2">
    <source>
        <dbReference type="PROSITE" id="PS50940"/>
    </source>
</evidence>
<feature type="signal peptide" evidence="1">
    <location>
        <begin position="1"/>
        <end position="23"/>
    </location>
</feature>
<dbReference type="InterPro" id="IPR036508">
    <property type="entry name" value="Chitin-bd_dom_sf"/>
</dbReference>
<dbReference type="GO" id="GO:0005576">
    <property type="term" value="C:extracellular region"/>
    <property type="evidence" value="ECO:0007669"/>
    <property type="project" value="InterPro"/>
</dbReference>
<dbReference type="InterPro" id="IPR002557">
    <property type="entry name" value="Chitin-bd_dom"/>
</dbReference>
<dbReference type="OrthoDB" id="6020543at2759"/>
<evidence type="ECO:0000313" key="4">
    <source>
        <dbReference type="Proteomes" id="UP000828390"/>
    </source>
</evidence>
<comment type="caution">
    <text evidence="3">The sequence shown here is derived from an EMBL/GenBank/DDBJ whole genome shotgun (WGS) entry which is preliminary data.</text>
</comment>
<reference evidence="3" key="2">
    <citation type="submission" date="2020-11" db="EMBL/GenBank/DDBJ databases">
        <authorList>
            <person name="McCartney M.A."/>
            <person name="Auch B."/>
            <person name="Kono T."/>
            <person name="Mallez S."/>
            <person name="Becker A."/>
            <person name="Gohl D.M."/>
            <person name="Silverstein K.A.T."/>
            <person name="Koren S."/>
            <person name="Bechman K.B."/>
            <person name="Herman A."/>
            <person name="Abrahante J.E."/>
            <person name="Garbe J."/>
        </authorList>
    </citation>
    <scope>NUCLEOTIDE SEQUENCE</scope>
    <source>
        <strain evidence="3">Duluth1</strain>
        <tissue evidence="3">Whole animal</tissue>
    </source>
</reference>
<dbReference type="Pfam" id="PF01607">
    <property type="entry name" value="CBM_14"/>
    <property type="match status" value="2"/>
</dbReference>
<dbReference type="EMBL" id="JAIWYP010000005">
    <property type="protein sequence ID" value="KAH3816253.1"/>
    <property type="molecule type" value="Genomic_DNA"/>
</dbReference>
<sequence>MTHNGYTYNLILLFGVCIASIRGDTPCDDKIKGTQIVPDPDDCSGFYICLSGRHIRLSCADKGGAPKVYDPKSQTCVLQGSDYDHSKCNLQNKCLPRLRKRFPHESNCAEYYECTGGPEPVQQECPYPRLYSPESRECQLYMFVKCGHRKELKDPCDYKSNQCDGIGCVPCRTRFGTCVDQPDGPNPWQDKLWTPFFVLCKDSRVVLHGDCRQGGELQIFNPLTRKCTKMQDLFRSFVQAR</sequence>
<accession>A0A9D4GIZ5</accession>
<dbReference type="PROSITE" id="PS50940">
    <property type="entry name" value="CHIT_BIND_II"/>
    <property type="match status" value="2"/>
</dbReference>
<dbReference type="SUPFAM" id="SSF57625">
    <property type="entry name" value="Invertebrate chitin-binding proteins"/>
    <property type="match status" value="2"/>
</dbReference>
<keyword evidence="1" id="KW-0732">Signal</keyword>
<dbReference type="GO" id="GO:0008061">
    <property type="term" value="F:chitin binding"/>
    <property type="evidence" value="ECO:0007669"/>
    <property type="project" value="InterPro"/>
</dbReference>
<evidence type="ECO:0000313" key="3">
    <source>
        <dbReference type="EMBL" id="KAH3816253.1"/>
    </source>
</evidence>
<dbReference type="Gene3D" id="2.170.140.10">
    <property type="entry name" value="Chitin binding domain"/>
    <property type="match status" value="2"/>
</dbReference>
<protein>
    <recommendedName>
        <fullName evidence="2">Chitin-binding type-2 domain-containing protein</fullName>
    </recommendedName>
</protein>
<feature type="domain" description="Chitin-binding type-2" evidence="2">
    <location>
        <begin position="91"/>
        <end position="148"/>
    </location>
</feature>
<reference evidence="3" key="1">
    <citation type="journal article" date="2019" name="bioRxiv">
        <title>The Genome of the Zebra Mussel, Dreissena polymorpha: A Resource for Invasive Species Research.</title>
        <authorList>
            <person name="McCartney M.A."/>
            <person name="Auch B."/>
            <person name="Kono T."/>
            <person name="Mallez S."/>
            <person name="Zhang Y."/>
            <person name="Obille A."/>
            <person name="Becker A."/>
            <person name="Abrahante J.E."/>
            <person name="Garbe J."/>
            <person name="Badalamenti J.P."/>
            <person name="Herman A."/>
            <person name="Mangelson H."/>
            <person name="Liachko I."/>
            <person name="Sullivan S."/>
            <person name="Sone E.D."/>
            <person name="Koren S."/>
            <person name="Silverstein K.A.T."/>
            <person name="Beckman K.B."/>
            <person name="Gohl D.M."/>
        </authorList>
    </citation>
    <scope>NUCLEOTIDE SEQUENCE</scope>
    <source>
        <strain evidence="3">Duluth1</strain>
        <tissue evidence="3">Whole animal</tissue>
    </source>
</reference>
<organism evidence="3 4">
    <name type="scientific">Dreissena polymorpha</name>
    <name type="common">Zebra mussel</name>
    <name type="synonym">Mytilus polymorpha</name>
    <dbReference type="NCBI Taxonomy" id="45954"/>
    <lineage>
        <taxon>Eukaryota</taxon>
        <taxon>Metazoa</taxon>
        <taxon>Spiralia</taxon>
        <taxon>Lophotrochozoa</taxon>
        <taxon>Mollusca</taxon>
        <taxon>Bivalvia</taxon>
        <taxon>Autobranchia</taxon>
        <taxon>Heteroconchia</taxon>
        <taxon>Euheterodonta</taxon>
        <taxon>Imparidentia</taxon>
        <taxon>Neoheterodontei</taxon>
        <taxon>Myida</taxon>
        <taxon>Dreissenoidea</taxon>
        <taxon>Dreissenidae</taxon>
        <taxon>Dreissena</taxon>
    </lineage>
</organism>
<dbReference type="Proteomes" id="UP000828390">
    <property type="component" value="Unassembled WGS sequence"/>
</dbReference>
<evidence type="ECO:0000256" key="1">
    <source>
        <dbReference type="SAM" id="SignalP"/>
    </source>
</evidence>